<dbReference type="EMBL" id="JASPKY010000279">
    <property type="protein sequence ID" value="KAK9711495.1"/>
    <property type="molecule type" value="Genomic_DNA"/>
</dbReference>
<comment type="subcellular location">
    <subcellularLocation>
        <location evidence="9 10">Peroxisome membrane</location>
    </subcellularLocation>
</comment>
<keyword evidence="12" id="KW-1133">Transmembrane helix</keyword>
<dbReference type="Gene3D" id="1.10.10.10">
    <property type="entry name" value="Winged helix-like DNA-binding domain superfamily/Winged helix DNA-binding domain"/>
    <property type="match status" value="1"/>
</dbReference>
<feature type="domain" description="Peroxisome membrane anchor protein Pex14p N-terminal" evidence="13">
    <location>
        <begin position="19"/>
        <end position="60"/>
    </location>
</feature>
<evidence type="ECO:0000256" key="3">
    <source>
        <dbReference type="ARBA" id="ARBA00022927"/>
    </source>
</evidence>
<keyword evidence="4" id="KW-0811">Translocation</keyword>
<feature type="region of interest" description="Disordered" evidence="11">
    <location>
        <begin position="218"/>
        <end position="258"/>
    </location>
</feature>
<evidence type="ECO:0000256" key="2">
    <source>
        <dbReference type="ARBA" id="ARBA00022448"/>
    </source>
</evidence>
<comment type="caution">
    <text evidence="14">The sequence shown here is derived from an EMBL/GenBank/DDBJ whole genome shotgun (WGS) entry which is preliminary data.</text>
</comment>
<evidence type="ECO:0000256" key="5">
    <source>
        <dbReference type="ARBA" id="ARBA00023136"/>
    </source>
</evidence>
<dbReference type="InterPro" id="IPR036388">
    <property type="entry name" value="WH-like_DNA-bd_sf"/>
</dbReference>
<dbReference type="PANTHER" id="PTHR23058">
    <property type="entry name" value="PEROXISOMAL MEMBRANE PROTEIN PEX14"/>
    <property type="match status" value="1"/>
</dbReference>
<evidence type="ECO:0000256" key="10">
    <source>
        <dbReference type="RuleBase" id="RU367032"/>
    </source>
</evidence>
<evidence type="ECO:0000256" key="11">
    <source>
        <dbReference type="SAM" id="MobiDB-lite"/>
    </source>
</evidence>
<evidence type="ECO:0000256" key="12">
    <source>
        <dbReference type="SAM" id="Phobius"/>
    </source>
</evidence>
<evidence type="ECO:0000256" key="8">
    <source>
        <dbReference type="ARBA" id="ARBA00029691"/>
    </source>
</evidence>
<keyword evidence="6 10" id="KW-0576">Peroxisome</keyword>
<dbReference type="AlphaFoldDB" id="A0AAW1K2U2"/>
<reference evidence="14 15" key="1">
    <citation type="journal article" date="2024" name="BMC Genomics">
        <title>De novo assembly and annotation of Popillia japonica's genome with initial clues to its potential as an invasive pest.</title>
        <authorList>
            <person name="Cucini C."/>
            <person name="Boschi S."/>
            <person name="Funari R."/>
            <person name="Cardaioli E."/>
            <person name="Iannotti N."/>
            <person name="Marturano G."/>
            <person name="Paoli F."/>
            <person name="Bruttini M."/>
            <person name="Carapelli A."/>
            <person name="Frati F."/>
            <person name="Nardi F."/>
        </authorList>
    </citation>
    <scope>NUCLEOTIDE SEQUENCE [LARGE SCALE GENOMIC DNA]</scope>
    <source>
        <strain evidence="14">DMR45628</strain>
    </source>
</reference>
<keyword evidence="15" id="KW-1185">Reference proteome</keyword>
<dbReference type="GO" id="GO:0005778">
    <property type="term" value="C:peroxisomal membrane"/>
    <property type="evidence" value="ECO:0007669"/>
    <property type="project" value="UniProtKB-SubCell"/>
</dbReference>
<evidence type="ECO:0000313" key="15">
    <source>
        <dbReference type="Proteomes" id="UP001458880"/>
    </source>
</evidence>
<comment type="function">
    <text evidence="10">Component of the PEX13-PEX14 docking complex, a translocon channel that specifically mediates the import of peroxisomal cargo proteins bound to PEX5 receptor. The PEX13-PEX14 docking complex forms a large import pore which can be opened to a diameter of about 9 nm. Mechanistically, PEX5 receptor along with cargo proteins associates with the PEX14 subunit of the PEX13-PEX14 docking complex in the cytosol, leading to the insertion of the receptor into the organelle membrane with the concomitant translocation of the cargo into the peroxisome matrix.</text>
</comment>
<evidence type="ECO:0000256" key="1">
    <source>
        <dbReference type="ARBA" id="ARBA00005443"/>
    </source>
</evidence>
<dbReference type="PANTHER" id="PTHR23058:SF0">
    <property type="entry name" value="PEROXISOMAL MEMBRANE PROTEIN PEX14"/>
    <property type="match status" value="1"/>
</dbReference>
<dbReference type="InterPro" id="IPR025655">
    <property type="entry name" value="PEX14"/>
</dbReference>
<dbReference type="Proteomes" id="UP001458880">
    <property type="component" value="Unassembled WGS sequence"/>
</dbReference>
<comment type="similarity">
    <text evidence="1 10">Belongs to the peroxin-14 family.</text>
</comment>
<evidence type="ECO:0000313" key="14">
    <source>
        <dbReference type="EMBL" id="KAK9711495.1"/>
    </source>
</evidence>
<dbReference type="GO" id="GO:1990429">
    <property type="term" value="C:peroxisomal importomer complex"/>
    <property type="evidence" value="ECO:0007669"/>
    <property type="project" value="TreeGrafter"/>
</dbReference>
<evidence type="ECO:0000256" key="6">
    <source>
        <dbReference type="ARBA" id="ARBA00023140"/>
    </source>
</evidence>
<evidence type="ECO:0000256" key="9">
    <source>
        <dbReference type="ARBA" id="ARBA00046271"/>
    </source>
</evidence>
<organism evidence="14 15">
    <name type="scientific">Popillia japonica</name>
    <name type="common">Japanese beetle</name>
    <dbReference type="NCBI Taxonomy" id="7064"/>
    <lineage>
        <taxon>Eukaryota</taxon>
        <taxon>Metazoa</taxon>
        <taxon>Ecdysozoa</taxon>
        <taxon>Arthropoda</taxon>
        <taxon>Hexapoda</taxon>
        <taxon>Insecta</taxon>
        <taxon>Pterygota</taxon>
        <taxon>Neoptera</taxon>
        <taxon>Endopterygota</taxon>
        <taxon>Coleoptera</taxon>
        <taxon>Polyphaga</taxon>
        <taxon>Scarabaeiformia</taxon>
        <taxon>Scarabaeidae</taxon>
        <taxon>Rutelinae</taxon>
        <taxon>Popillia</taxon>
    </lineage>
</organism>
<gene>
    <name evidence="14" type="ORF">QE152_g25434</name>
</gene>
<keyword evidence="5 10" id="KW-0472">Membrane</keyword>
<keyword evidence="3 10" id="KW-0653">Protein transport</keyword>
<name>A0AAW1K2U2_POPJA</name>
<feature type="transmembrane region" description="Helical" evidence="12">
    <location>
        <begin position="99"/>
        <end position="117"/>
    </location>
</feature>
<feature type="compositionally biased region" description="Polar residues" evidence="11">
    <location>
        <begin position="237"/>
        <end position="258"/>
    </location>
</feature>
<dbReference type="Pfam" id="PF04695">
    <property type="entry name" value="Pex14_N"/>
    <property type="match status" value="1"/>
</dbReference>
<evidence type="ECO:0000259" key="13">
    <source>
        <dbReference type="Pfam" id="PF04695"/>
    </source>
</evidence>
<proteinExistence type="inferred from homology"/>
<evidence type="ECO:0000256" key="7">
    <source>
        <dbReference type="ARBA" id="ARBA00029502"/>
    </source>
</evidence>
<dbReference type="GO" id="GO:0016560">
    <property type="term" value="P:protein import into peroxisome matrix, docking"/>
    <property type="evidence" value="ECO:0007669"/>
    <property type="project" value="UniProtKB-UniRule"/>
</dbReference>
<evidence type="ECO:0000256" key="4">
    <source>
        <dbReference type="ARBA" id="ARBA00023010"/>
    </source>
</evidence>
<dbReference type="GO" id="GO:0005102">
    <property type="term" value="F:signaling receptor binding"/>
    <property type="evidence" value="ECO:0007669"/>
    <property type="project" value="TreeGrafter"/>
</dbReference>
<protein>
    <recommendedName>
        <fullName evidence="7 10">Peroxisomal membrane protein PEX14</fullName>
    </recommendedName>
    <alternativeName>
        <fullName evidence="8 10">Peroxin-14</fullName>
    </alternativeName>
</protein>
<accession>A0AAW1K2U2</accession>
<sequence>MTSLQSDSNLENTRLEPIREELIQTAVKFLQNQSVVGTPLAQKQKFLQRKGLSDKEIQIACERAGAYSLHENQSLTLPPPPVPYGQQIQISLFDKIKELVHNVALFSAVIYALYTFYRKFIKPYLFGDPKKKTVEEAVEDLSKTVDSCVVELKEGLANVKSEVDKISQISESNTQRQLQNMQSDVSTIKGLLLSRKQFPSVSNSPVVPPSIPAWQLASVPQDVEQDRKSEELIEIGSGSTSSEPEQGAKNSDSSLEIM</sequence>
<dbReference type="InterPro" id="IPR006785">
    <property type="entry name" value="Pex14_N"/>
</dbReference>
<keyword evidence="2 10" id="KW-0813">Transport</keyword>
<keyword evidence="12" id="KW-0812">Transmembrane</keyword>